<name>A0A562WQB1_9BACT</name>
<dbReference type="GO" id="GO:0016485">
    <property type="term" value="P:protein processing"/>
    <property type="evidence" value="ECO:0007669"/>
    <property type="project" value="InterPro"/>
</dbReference>
<evidence type="ECO:0000256" key="6">
    <source>
        <dbReference type="ARBA" id="ARBA00022801"/>
    </source>
</evidence>
<dbReference type="PRINTS" id="PR00446">
    <property type="entry name" value="HYDRGNUPTAKE"/>
</dbReference>
<evidence type="ECO:0000256" key="5">
    <source>
        <dbReference type="ARBA" id="ARBA00022750"/>
    </source>
</evidence>
<comment type="caution">
    <text evidence="8">The sequence shown here is derived from an EMBL/GenBank/DDBJ whole genome shotgun (WGS) entry which is preliminary data.</text>
</comment>
<dbReference type="NCBIfam" id="TIGR00140">
    <property type="entry name" value="hupD"/>
    <property type="match status" value="1"/>
</dbReference>
<comment type="similarity">
    <text evidence="1">Belongs to the peptidase A31 family.</text>
</comment>
<dbReference type="FunFam" id="3.40.50.1450:FF:000002">
    <property type="entry name" value="Hydrogenase 1 maturation protease"/>
    <property type="match status" value="1"/>
</dbReference>
<dbReference type="RefSeq" id="WP_281287713.1">
    <property type="nucleotide sequence ID" value="NZ_VLLN01000004.1"/>
</dbReference>
<dbReference type="AlphaFoldDB" id="A0A562WQB1"/>
<evidence type="ECO:0000256" key="2">
    <source>
        <dbReference type="ARBA" id="ARBA00022596"/>
    </source>
</evidence>
<dbReference type="SUPFAM" id="SSF53163">
    <property type="entry name" value="HybD-like"/>
    <property type="match status" value="1"/>
</dbReference>
<dbReference type="Gene3D" id="3.40.50.1450">
    <property type="entry name" value="HybD-like"/>
    <property type="match status" value="1"/>
</dbReference>
<feature type="binding site" evidence="7">
    <location>
        <position position="94"/>
    </location>
    <ligand>
        <name>Ni(2+)</name>
        <dbReference type="ChEBI" id="CHEBI:49786"/>
    </ligand>
</feature>
<dbReference type="Pfam" id="PF01750">
    <property type="entry name" value="HycI"/>
    <property type="match status" value="1"/>
</dbReference>
<protein>
    <submittedName>
        <fullName evidence="8">Hydrogenase maturation protease</fullName>
    </submittedName>
</protein>
<dbReference type="EMBL" id="VLLN01000004">
    <property type="protein sequence ID" value="TWJ32425.1"/>
    <property type="molecule type" value="Genomic_DNA"/>
</dbReference>
<dbReference type="GO" id="GO:0008047">
    <property type="term" value="F:enzyme activator activity"/>
    <property type="evidence" value="ECO:0007669"/>
    <property type="project" value="InterPro"/>
</dbReference>
<evidence type="ECO:0000256" key="4">
    <source>
        <dbReference type="ARBA" id="ARBA00022723"/>
    </source>
</evidence>
<evidence type="ECO:0000256" key="1">
    <source>
        <dbReference type="ARBA" id="ARBA00006814"/>
    </source>
</evidence>
<reference evidence="8 9" key="1">
    <citation type="submission" date="2019-07" db="EMBL/GenBank/DDBJ databases">
        <title>Genomic Encyclopedia of Archaeal and Bacterial Type Strains, Phase II (KMG-II): from individual species to whole genera.</title>
        <authorList>
            <person name="Goeker M."/>
        </authorList>
    </citation>
    <scope>NUCLEOTIDE SEQUENCE [LARGE SCALE GENOMIC DNA]</scope>
    <source>
        <strain evidence="8 9">ATCC BAA-1139</strain>
    </source>
</reference>
<dbReference type="InterPro" id="IPR000671">
    <property type="entry name" value="Peptidase_A31"/>
</dbReference>
<keyword evidence="6" id="KW-0378">Hydrolase</keyword>
<keyword evidence="4 7" id="KW-0479">Metal-binding</keyword>
<evidence type="ECO:0000256" key="7">
    <source>
        <dbReference type="PIRSR" id="PIRSR604419-1"/>
    </source>
</evidence>
<keyword evidence="9" id="KW-1185">Reference proteome</keyword>
<dbReference type="GO" id="GO:0004190">
    <property type="term" value="F:aspartic-type endopeptidase activity"/>
    <property type="evidence" value="ECO:0007669"/>
    <property type="project" value="UniProtKB-KW"/>
</dbReference>
<keyword evidence="5" id="KW-0064">Aspartyl protease</keyword>
<proteinExistence type="inferred from homology"/>
<gene>
    <name evidence="8" type="ORF">JN12_00865</name>
</gene>
<evidence type="ECO:0000256" key="3">
    <source>
        <dbReference type="ARBA" id="ARBA00022670"/>
    </source>
</evidence>
<dbReference type="Proteomes" id="UP000319449">
    <property type="component" value="Unassembled WGS sequence"/>
</dbReference>
<dbReference type="PANTHER" id="PTHR30302">
    <property type="entry name" value="HYDROGENASE 1 MATURATION PROTEASE"/>
    <property type="match status" value="1"/>
</dbReference>
<keyword evidence="3 8" id="KW-0645">Protease</keyword>
<dbReference type="GO" id="GO:0046872">
    <property type="term" value="F:metal ion binding"/>
    <property type="evidence" value="ECO:0007669"/>
    <property type="project" value="UniProtKB-KW"/>
</dbReference>
<evidence type="ECO:0000313" key="8">
    <source>
        <dbReference type="EMBL" id="TWJ32425.1"/>
    </source>
</evidence>
<feature type="binding site" evidence="7">
    <location>
        <position position="64"/>
    </location>
    <ligand>
        <name>Ni(2+)</name>
        <dbReference type="ChEBI" id="CHEBI:49786"/>
    </ligand>
</feature>
<dbReference type="CDD" id="cd06062">
    <property type="entry name" value="H2MP_MemB-H2up"/>
    <property type="match status" value="1"/>
</dbReference>
<organism evidence="8 9">
    <name type="scientific">Geobacter argillaceus</name>
    <dbReference type="NCBI Taxonomy" id="345631"/>
    <lineage>
        <taxon>Bacteria</taxon>
        <taxon>Pseudomonadati</taxon>
        <taxon>Thermodesulfobacteriota</taxon>
        <taxon>Desulfuromonadia</taxon>
        <taxon>Geobacterales</taxon>
        <taxon>Geobacteraceae</taxon>
        <taxon>Geobacter</taxon>
    </lineage>
</organism>
<sequence>MTDSILVLGIGNLLMADDGVGVRVVQGLASRYRFPAGVTVLDGGTLGLDLLPRLEGVERLLVVDAVETGDKPGTMVRLTGDDIPLALETKVSPHQMGLKDLLTVASLQGHVPREMVLWGVQPASIELDMALTPPVAETLPLLEEEVLRELAVWGVAPDLR</sequence>
<dbReference type="InterPro" id="IPR004419">
    <property type="entry name" value="Pept_A31_hyd_express"/>
</dbReference>
<keyword evidence="2 7" id="KW-0533">Nickel</keyword>
<evidence type="ECO:0000313" key="9">
    <source>
        <dbReference type="Proteomes" id="UP000319449"/>
    </source>
</evidence>
<accession>A0A562WQB1</accession>
<dbReference type="PANTHER" id="PTHR30302:SF1">
    <property type="entry name" value="HYDROGENASE 2 MATURATION PROTEASE"/>
    <property type="match status" value="1"/>
</dbReference>
<dbReference type="InterPro" id="IPR023430">
    <property type="entry name" value="Pept_HybD-like_dom_sf"/>
</dbReference>
<dbReference type="NCBIfam" id="TIGR00072">
    <property type="entry name" value="hydrog_prot"/>
    <property type="match status" value="1"/>
</dbReference>